<feature type="transmembrane region" description="Helical" evidence="1">
    <location>
        <begin position="48"/>
        <end position="72"/>
    </location>
</feature>
<dbReference type="HOGENOM" id="CLU_072282_2_0_10"/>
<protein>
    <recommendedName>
        <fullName evidence="4">DUF3307 domain-containing protein</fullName>
    </recommendedName>
</protein>
<dbReference type="Pfam" id="PF11750">
    <property type="entry name" value="DUF3307"/>
    <property type="match status" value="1"/>
</dbReference>
<dbReference type="STRING" id="945713.IALB_1768"/>
<dbReference type="RefSeq" id="WP_014560626.1">
    <property type="nucleotide sequence ID" value="NC_017464.1"/>
</dbReference>
<feature type="transmembrane region" description="Helical" evidence="1">
    <location>
        <begin position="220"/>
        <end position="239"/>
    </location>
</feature>
<dbReference type="Proteomes" id="UP000007394">
    <property type="component" value="Chromosome"/>
</dbReference>
<evidence type="ECO:0000313" key="3">
    <source>
        <dbReference type="Proteomes" id="UP000007394"/>
    </source>
</evidence>
<evidence type="ECO:0000313" key="2">
    <source>
        <dbReference type="EMBL" id="AFH49475.1"/>
    </source>
</evidence>
<name>I0AKG8_IGNAJ</name>
<proteinExistence type="predicted"/>
<keyword evidence="1" id="KW-0472">Membrane</keyword>
<dbReference type="InterPro" id="IPR021737">
    <property type="entry name" value="Phage_phiKZ_Orf197"/>
</dbReference>
<feature type="transmembrane region" description="Helical" evidence="1">
    <location>
        <begin position="180"/>
        <end position="200"/>
    </location>
</feature>
<dbReference type="PATRIC" id="fig|945713.3.peg.1772"/>
<dbReference type="AlphaFoldDB" id="I0AKG8"/>
<sequence>MDSIKIKILIPLVAAHFLSDFVLQTDLDVKQKKKLKIFLKHISLVTSVSYLFLGLFYNYLIPVFILITHSLIDLIKLKVKKDNIWIFLSDQFLHIIILIFVSSNHTYFTDTSDQFSWEKYFGKDYYSVLLLITSSIIITKFSGILIGYLIKPLQSKIFKEAQSNNNLPQTGKIIGYLERFIILISVLMNVPAIIGFLITAKSILRYAEIKSENDKLFVEYILIGTLFSFALGISISYLANESITAMKVII</sequence>
<keyword evidence="1" id="KW-1133">Transmembrane helix</keyword>
<dbReference type="eggNOG" id="COG5061">
    <property type="taxonomic scope" value="Bacteria"/>
</dbReference>
<evidence type="ECO:0008006" key="4">
    <source>
        <dbReference type="Google" id="ProtNLM"/>
    </source>
</evidence>
<evidence type="ECO:0000256" key="1">
    <source>
        <dbReference type="SAM" id="Phobius"/>
    </source>
</evidence>
<accession>I0AKG8</accession>
<keyword evidence="3" id="KW-1185">Reference proteome</keyword>
<feature type="transmembrane region" description="Helical" evidence="1">
    <location>
        <begin position="84"/>
        <end position="105"/>
    </location>
</feature>
<gene>
    <name evidence="2" type="ordered locus">IALB_1768</name>
</gene>
<feature type="transmembrane region" description="Helical" evidence="1">
    <location>
        <begin position="125"/>
        <end position="150"/>
    </location>
</feature>
<keyword evidence="1" id="KW-0812">Transmembrane</keyword>
<organism evidence="2 3">
    <name type="scientific">Ignavibacterium album (strain DSM 19864 / JCM 16511 / NBRC 101810 / Mat9-16)</name>
    <dbReference type="NCBI Taxonomy" id="945713"/>
    <lineage>
        <taxon>Bacteria</taxon>
        <taxon>Pseudomonadati</taxon>
        <taxon>Ignavibacteriota</taxon>
        <taxon>Ignavibacteria</taxon>
        <taxon>Ignavibacteriales</taxon>
        <taxon>Ignavibacteriaceae</taxon>
        <taxon>Ignavibacterium</taxon>
    </lineage>
</organism>
<reference evidence="2 3" key="1">
    <citation type="journal article" date="2012" name="Front. Microbiol.">
        <title>Complete genome of Ignavibacterium album, a metabolically versatile, flagellated, facultative anaerobe from the phylum Chlorobi.</title>
        <authorList>
            <person name="Liu Z."/>
            <person name="Frigaard N.-U."/>
            <person name="Vogl K."/>
            <person name="Iino T."/>
            <person name="Ohkuma M."/>
            <person name="Overmann J."/>
            <person name="Bryant D.A."/>
        </authorList>
    </citation>
    <scope>NUCLEOTIDE SEQUENCE [LARGE SCALE GENOMIC DNA]</scope>
    <source>
        <strain evidence="3">DSM 19864 / JCM 16511 / NBRC 101810 / Mat9-16</strain>
    </source>
</reference>
<dbReference type="EMBL" id="CP003418">
    <property type="protein sequence ID" value="AFH49475.1"/>
    <property type="molecule type" value="Genomic_DNA"/>
</dbReference>
<dbReference type="KEGG" id="ial:IALB_1768"/>